<evidence type="ECO:0000313" key="4">
    <source>
        <dbReference type="Proteomes" id="UP000000239"/>
    </source>
</evidence>
<evidence type="ECO:0000256" key="1">
    <source>
        <dbReference type="SAM" id="MobiDB-lite"/>
    </source>
</evidence>
<sequence>MTQRSFKAAGLAFGVTSTLAFAAPALAQQDTQAMQRQLDALRAQVERMEQQLEAQQSATTADSGQATSETRELAEENRSLIDSIQNSQISGTLQLNASYNDWDQANKDKAGDMNFGKFVLALNGEHGNFLYGFDYRFYDGYQFLKSGWMGYQATENDTVKVGLVQTPFGNMDYGYLGWYGTLPYLSGFNDNQNAGIKWDHTQGAWDTSLAFFKSDQLGDGNEHYGANPVGSSAQGNTAENQLAGRVAYTFGQGTDYTTEINFSAKGGQLYNNQTNESGSNWQAAVGLNGSYGNWYTLLQATAYEYDAENPANSSISDNAMQIGAFGFNYLIPTEGQMYSASLAYSMNVNWGDIDNLYFYNDFSYVNPKGDYAPSTASNPGGFGDVDDPMLNDLGMKVTAGPYYAWFSVIANKNALGYFGSPTDGDWHTSVQSNFGFNF</sequence>
<evidence type="ECO:0008006" key="5">
    <source>
        <dbReference type="Google" id="ProtNLM"/>
    </source>
</evidence>
<dbReference type="EMBL" id="CP000285">
    <property type="protein sequence ID" value="ABE59001.1"/>
    <property type="molecule type" value="Genomic_DNA"/>
</dbReference>
<dbReference type="STRING" id="290398.Csal_1648"/>
<dbReference type="AlphaFoldDB" id="Q1QX07"/>
<dbReference type="eggNOG" id="COG3746">
    <property type="taxonomic scope" value="Bacteria"/>
</dbReference>
<feature type="compositionally biased region" description="Polar residues" evidence="1">
    <location>
        <begin position="52"/>
        <end position="68"/>
    </location>
</feature>
<dbReference type="RefSeq" id="WP_011506947.1">
    <property type="nucleotide sequence ID" value="NC_007963.1"/>
</dbReference>
<keyword evidence="2" id="KW-0732">Signal</keyword>
<dbReference type="KEGG" id="csa:Csal_1648"/>
<gene>
    <name evidence="3" type="ordered locus">Csal_1648</name>
</gene>
<feature type="chain" id="PRO_5004196060" description="Porin" evidence="2">
    <location>
        <begin position="23"/>
        <end position="438"/>
    </location>
</feature>
<dbReference type="GeneID" id="95334377"/>
<feature type="region of interest" description="Disordered" evidence="1">
    <location>
        <begin position="49"/>
        <end position="76"/>
    </location>
</feature>
<name>Q1QX07_CHRI1</name>
<feature type="signal peptide" evidence="2">
    <location>
        <begin position="1"/>
        <end position="22"/>
    </location>
</feature>
<accession>Q1QX07</accession>
<evidence type="ECO:0000313" key="3">
    <source>
        <dbReference type="EMBL" id="ABE59001.1"/>
    </source>
</evidence>
<dbReference type="HOGENOM" id="CLU_043009_1_1_6"/>
<dbReference type="OrthoDB" id="625456at2"/>
<keyword evidence="4" id="KW-1185">Reference proteome</keyword>
<dbReference type="Proteomes" id="UP000000239">
    <property type="component" value="Chromosome"/>
</dbReference>
<dbReference type="TCDB" id="1.B.3.1.8">
    <property type="family name" value="the sugar porin (sp) family"/>
</dbReference>
<proteinExistence type="predicted"/>
<organism evidence="3 4">
    <name type="scientific">Chromohalobacter israelensis (strain ATCC BAA-138 / DSM 3043 / CIP 106854 / NCIMB 13768 / 1H11)</name>
    <name type="common">Chromohalobacter salexigens</name>
    <dbReference type="NCBI Taxonomy" id="290398"/>
    <lineage>
        <taxon>Bacteria</taxon>
        <taxon>Pseudomonadati</taxon>
        <taxon>Pseudomonadota</taxon>
        <taxon>Gammaproteobacteria</taxon>
        <taxon>Oceanospirillales</taxon>
        <taxon>Halomonadaceae</taxon>
        <taxon>Chromohalobacter</taxon>
    </lineage>
</organism>
<reference evidence="3 4" key="1">
    <citation type="journal article" date="2011" name="Stand. Genomic Sci.">
        <title>Complete genome sequence of the halophilic and highly halotolerant Chromohalobacter salexigens type strain (1H11(T)).</title>
        <authorList>
            <person name="Copeland A."/>
            <person name="O'Connor K."/>
            <person name="Lucas S."/>
            <person name="Lapidus A."/>
            <person name="Berry K.W."/>
            <person name="Detter J.C."/>
            <person name="Del Rio T.G."/>
            <person name="Hammon N."/>
            <person name="Dalin E."/>
            <person name="Tice H."/>
            <person name="Pitluck S."/>
            <person name="Bruce D."/>
            <person name="Goodwin L."/>
            <person name="Han C."/>
            <person name="Tapia R."/>
            <person name="Saunders E."/>
            <person name="Schmutz J."/>
            <person name="Brettin T."/>
            <person name="Larimer F."/>
            <person name="Land M."/>
            <person name="Hauser L."/>
            <person name="Vargas C."/>
            <person name="Nieto J.J."/>
            <person name="Kyrpides N.C."/>
            <person name="Ivanova N."/>
            <person name="Goker M."/>
            <person name="Klenk H.P."/>
            <person name="Csonka L.N."/>
            <person name="Woyke T."/>
        </authorList>
    </citation>
    <scope>NUCLEOTIDE SEQUENCE [LARGE SCALE GENOMIC DNA]</scope>
    <source>
        <strain evidence="4">ATCC BAA-138 / DSM 3043 / CIP 106854 / NCIMB 13768 / 1H11</strain>
    </source>
</reference>
<evidence type="ECO:0000256" key="2">
    <source>
        <dbReference type="SAM" id="SignalP"/>
    </source>
</evidence>
<protein>
    <recommendedName>
        <fullName evidence="5">Porin</fullName>
    </recommendedName>
</protein>